<dbReference type="EMBL" id="BAABBN010000017">
    <property type="protein sequence ID" value="GAA3943140.1"/>
    <property type="molecule type" value="Genomic_DNA"/>
</dbReference>
<evidence type="ECO:0000313" key="3">
    <source>
        <dbReference type="Proteomes" id="UP001501565"/>
    </source>
</evidence>
<dbReference type="InterPro" id="IPR001509">
    <property type="entry name" value="Epimerase_deHydtase"/>
</dbReference>
<name>A0ABP7NFU5_9GAMM</name>
<dbReference type="InterPro" id="IPR051783">
    <property type="entry name" value="NAD(P)-dependent_oxidoreduct"/>
</dbReference>
<dbReference type="PANTHER" id="PTHR48079">
    <property type="entry name" value="PROTEIN YEEZ"/>
    <property type="match status" value="1"/>
</dbReference>
<protein>
    <submittedName>
        <fullName evidence="2">SDR family oxidoreductase</fullName>
    </submittedName>
</protein>
<accession>A0ABP7NFU5</accession>
<keyword evidence="3" id="KW-1185">Reference proteome</keyword>
<reference evidence="3" key="1">
    <citation type="journal article" date="2019" name="Int. J. Syst. Evol. Microbiol.">
        <title>The Global Catalogue of Microorganisms (GCM) 10K type strain sequencing project: providing services to taxonomists for standard genome sequencing and annotation.</title>
        <authorList>
            <consortium name="The Broad Institute Genomics Platform"/>
            <consortium name="The Broad Institute Genome Sequencing Center for Infectious Disease"/>
            <person name="Wu L."/>
            <person name="Ma J."/>
        </authorList>
    </citation>
    <scope>NUCLEOTIDE SEQUENCE [LARGE SCALE GENOMIC DNA]</scope>
    <source>
        <strain evidence="3">JCM 17551</strain>
    </source>
</reference>
<dbReference type="Proteomes" id="UP001501565">
    <property type="component" value="Unassembled WGS sequence"/>
</dbReference>
<dbReference type="SUPFAM" id="SSF51735">
    <property type="entry name" value="NAD(P)-binding Rossmann-fold domains"/>
    <property type="match status" value="1"/>
</dbReference>
<dbReference type="Gene3D" id="3.40.50.720">
    <property type="entry name" value="NAD(P)-binding Rossmann-like Domain"/>
    <property type="match status" value="1"/>
</dbReference>
<evidence type="ECO:0000313" key="2">
    <source>
        <dbReference type="EMBL" id="GAA3943140.1"/>
    </source>
</evidence>
<feature type="domain" description="NAD-dependent epimerase/dehydratase" evidence="1">
    <location>
        <begin position="9"/>
        <end position="213"/>
    </location>
</feature>
<evidence type="ECO:0000259" key="1">
    <source>
        <dbReference type="Pfam" id="PF01370"/>
    </source>
</evidence>
<dbReference type="CDD" id="cd05266">
    <property type="entry name" value="SDR_a4"/>
    <property type="match status" value="1"/>
</dbReference>
<organism evidence="2 3">
    <name type="scientific">Litoribacillus peritrichatus</name>
    <dbReference type="NCBI Taxonomy" id="718191"/>
    <lineage>
        <taxon>Bacteria</taxon>
        <taxon>Pseudomonadati</taxon>
        <taxon>Pseudomonadota</taxon>
        <taxon>Gammaproteobacteria</taxon>
        <taxon>Oceanospirillales</taxon>
        <taxon>Oceanospirillaceae</taxon>
        <taxon>Litoribacillus</taxon>
    </lineage>
</organism>
<dbReference type="PANTHER" id="PTHR48079:SF6">
    <property type="entry name" value="NAD(P)-BINDING DOMAIN-CONTAINING PROTEIN-RELATED"/>
    <property type="match status" value="1"/>
</dbReference>
<dbReference type="Pfam" id="PF01370">
    <property type="entry name" value="Epimerase"/>
    <property type="match status" value="1"/>
</dbReference>
<proteinExistence type="predicted"/>
<gene>
    <name evidence="2" type="ORF">GCM10022277_43690</name>
</gene>
<sequence length="294" mass="32861">MNTASTKVLIAGFGDVGQRIAEQLLNMPQHSATPFDISAIKRSPLPDPFQQTVTAIHWDMSQPFNQPLPAFDYVVFCASADDHSEAGYQTTYLDAQQNLLTALSQQPTPIKRYFFCSSSSVYGQTDHEWVNETSLTQPTRFTGVKMLEAEELVANTTLCPVTIVRATGIYGPGRSRMIQQVLQGKVSSEQPVHYSNRIHADDLARFYAYLIEQDLQGVALSDLYLACDDEPVTMHEVQSWMANYMRIEVKELVPAGRTGSKRISNQRMKATGFQLLYPSYQQGMPAQLDAALNH</sequence>
<dbReference type="InterPro" id="IPR036291">
    <property type="entry name" value="NAD(P)-bd_dom_sf"/>
</dbReference>
<comment type="caution">
    <text evidence="2">The sequence shown here is derived from an EMBL/GenBank/DDBJ whole genome shotgun (WGS) entry which is preliminary data.</text>
</comment>
<dbReference type="RefSeq" id="WP_344800791.1">
    <property type="nucleotide sequence ID" value="NZ_BAABBN010000017.1"/>
</dbReference>